<evidence type="ECO:0000313" key="8">
    <source>
        <dbReference type="Proteomes" id="UP001521785"/>
    </source>
</evidence>
<feature type="compositionally biased region" description="Polar residues" evidence="5">
    <location>
        <begin position="83"/>
        <end position="92"/>
    </location>
</feature>
<evidence type="ECO:0000256" key="5">
    <source>
        <dbReference type="SAM" id="MobiDB-lite"/>
    </source>
</evidence>
<organism evidence="7 8">
    <name type="scientific">Paraconiothyrium brasiliense</name>
    <dbReference type="NCBI Taxonomy" id="300254"/>
    <lineage>
        <taxon>Eukaryota</taxon>
        <taxon>Fungi</taxon>
        <taxon>Dikarya</taxon>
        <taxon>Ascomycota</taxon>
        <taxon>Pezizomycotina</taxon>
        <taxon>Dothideomycetes</taxon>
        <taxon>Pleosporomycetidae</taxon>
        <taxon>Pleosporales</taxon>
        <taxon>Massarineae</taxon>
        <taxon>Didymosphaeriaceae</taxon>
        <taxon>Paraconiothyrium</taxon>
    </lineage>
</organism>
<accession>A0ABR3QT52</accession>
<evidence type="ECO:0000256" key="1">
    <source>
        <dbReference type="ARBA" id="ARBA00004167"/>
    </source>
</evidence>
<protein>
    <submittedName>
        <fullName evidence="7">Uncharacterized protein</fullName>
    </submittedName>
</protein>
<reference evidence="7 8" key="1">
    <citation type="submission" date="2024-02" db="EMBL/GenBank/DDBJ databases">
        <title>De novo assembly and annotation of 12 fungi associated with fruit tree decline syndrome in Ontario, Canada.</title>
        <authorList>
            <person name="Sulman M."/>
            <person name="Ellouze W."/>
            <person name="Ilyukhin E."/>
        </authorList>
    </citation>
    <scope>NUCLEOTIDE SEQUENCE [LARGE SCALE GENOMIC DNA]</scope>
    <source>
        <strain evidence="7 8">M42-189</strain>
    </source>
</reference>
<comment type="subcellular location">
    <subcellularLocation>
        <location evidence="1">Membrane</location>
        <topology evidence="1">Single-pass membrane protein</topology>
    </subcellularLocation>
</comment>
<evidence type="ECO:0000256" key="3">
    <source>
        <dbReference type="ARBA" id="ARBA00022989"/>
    </source>
</evidence>
<dbReference type="Proteomes" id="UP001521785">
    <property type="component" value="Unassembled WGS sequence"/>
</dbReference>
<dbReference type="EMBL" id="JAKJXO020000016">
    <property type="protein sequence ID" value="KAL1595305.1"/>
    <property type="molecule type" value="Genomic_DNA"/>
</dbReference>
<keyword evidence="8" id="KW-1185">Reference proteome</keyword>
<evidence type="ECO:0000256" key="6">
    <source>
        <dbReference type="SAM" id="Phobius"/>
    </source>
</evidence>
<feature type="compositionally biased region" description="Polar residues" evidence="5">
    <location>
        <begin position="250"/>
        <end position="263"/>
    </location>
</feature>
<feature type="compositionally biased region" description="Pro residues" evidence="5">
    <location>
        <begin position="208"/>
        <end position="218"/>
    </location>
</feature>
<comment type="caution">
    <text evidence="7">The sequence shown here is derived from an EMBL/GenBank/DDBJ whole genome shotgun (WGS) entry which is preliminary data.</text>
</comment>
<dbReference type="InterPro" id="IPR051694">
    <property type="entry name" value="Immunoregulatory_rcpt-like"/>
</dbReference>
<dbReference type="PANTHER" id="PTHR15549:SF26">
    <property type="entry name" value="AXIAL BUDDING PATTERN PROTEIN 2-RELATED"/>
    <property type="match status" value="1"/>
</dbReference>
<evidence type="ECO:0000313" key="7">
    <source>
        <dbReference type="EMBL" id="KAL1595305.1"/>
    </source>
</evidence>
<name>A0ABR3QT52_9PLEO</name>
<feature type="compositionally biased region" description="Polar residues" evidence="5">
    <location>
        <begin position="58"/>
        <end position="74"/>
    </location>
</feature>
<feature type="region of interest" description="Disordered" evidence="5">
    <location>
        <begin position="152"/>
        <end position="270"/>
    </location>
</feature>
<sequence length="270" mass="28443">MNYEAYTKGSYQVADYGCATSPLGVLTVEQFASDTESVYTITLPTLFGTDVTGWDSQTSSVDSGTMTAFSTTDPSDPEATDPASGSNGSNGNTTKPKPKTKKKSTPVGAIAGGVVGGLVVLFLIGAAIIFFCVKKRKAKQLANNQNIIAAQQAQSHQSELKPPVQSPPMPMQSPPPQGAGYFTPQDHKTNYQPQGQGHEQGPQSPVLSNPPTPAPPYIQPYYAAPNAPPLPAEGAAQYPAREGTYEVDAITSSQTRPVHQPNTFEMGPGK</sequence>
<feature type="region of interest" description="Disordered" evidence="5">
    <location>
        <begin position="58"/>
        <end position="108"/>
    </location>
</feature>
<proteinExistence type="predicted"/>
<dbReference type="PANTHER" id="PTHR15549">
    <property type="entry name" value="PAIRED IMMUNOGLOBULIN-LIKE TYPE 2 RECEPTOR"/>
    <property type="match status" value="1"/>
</dbReference>
<evidence type="ECO:0000256" key="4">
    <source>
        <dbReference type="ARBA" id="ARBA00023136"/>
    </source>
</evidence>
<feature type="compositionally biased region" description="Low complexity" evidence="5">
    <location>
        <begin position="192"/>
        <end position="205"/>
    </location>
</feature>
<feature type="transmembrane region" description="Helical" evidence="6">
    <location>
        <begin position="107"/>
        <end position="133"/>
    </location>
</feature>
<keyword evidence="3 6" id="KW-1133">Transmembrane helix</keyword>
<evidence type="ECO:0000256" key="2">
    <source>
        <dbReference type="ARBA" id="ARBA00022692"/>
    </source>
</evidence>
<keyword evidence="2 6" id="KW-0812">Transmembrane</keyword>
<gene>
    <name evidence="7" type="ORF">SLS60_009995</name>
</gene>
<keyword evidence="4 6" id="KW-0472">Membrane</keyword>
<feature type="compositionally biased region" description="Pro residues" evidence="5">
    <location>
        <begin position="164"/>
        <end position="177"/>
    </location>
</feature>